<dbReference type="InterPro" id="IPR011059">
    <property type="entry name" value="Metal-dep_hydrolase_composite"/>
</dbReference>
<keyword evidence="4" id="KW-1185">Reference proteome</keyword>
<dbReference type="SUPFAM" id="SSF51556">
    <property type="entry name" value="Metallo-dependent hydrolases"/>
    <property type="match status" value="1"/>
</dbReference>
<dbReference type="PANTHER" id="PTHR43135:SF3">
    <property type="entry name" value="ALPHA-D-RIBOSE 1-METHYLPHOSPHONATE 5-TRIPHOSPHATE DIPHOSPHATASE"/>
    <property type="match status" value="1"/>
</dbReference>
<dbReference type="RefSeq" id="WP_093096262.1">
    <property type="nucleotide sequence ID" value="NZ_FOTQ01000011.1"/>
</dbReference>
<accession>A0A1I4SHZ4</accession>
<gene>
    <name evidence="3" type="ORF">SAMN04488042_11124</name>
</gene>
<dbReference type="AlphaFoldDB" id="A0A1I4SHZ4"/>
<dbReference type="GO" id="GO:0016810">
    <property type="term" value="F:hydrolase activity, acting on carbon-nitrogen (but not peptide) bonds"/>
    <property type="evidence" value="ECO:0007669"/>
    <property type="project" value="InterPro"/>
</dbReference>
<dbReference type="InterPro" id="IPR006680">
    <property type="entry name" value="Amidohydro-rel"/>
</dbReference>
<proteinExistence type="predicted"/>
<sequence length="448" mass="48025">MKKSNPRTLTAALAVTVSVSLPAAAQDASGPILFTNVNVFDGVNEALIMNANVVVTDNLITAVSTEPLAIAGGTVIDGGGRTLMPGLSDTHTHLAYSSISQMRMLTGHASYGYIRATVDAEGMLMRGITSVRDMGGNVFGLKSAIDEGLIPGPRIYTPGALIGQTAGHFDFRFGNQPHVQFGGTTPDWERQGHAYNVDGVDQVLAAVRENLKNGASHIKLAIGGGYASPADPLLGNQFTFDEIKAAVDTSGDWGTYVTVHGYHPSAINRAIDAGIKDVGHGQLLDDATLQRMSDEGVFLSTQPFTVCKEPQLDDFSNSKLALVCQGTERVYKAIKNFPDLKVTYGTDLFFLPEEELAKQTQQMERLLPWFEPVEILRMATSTAGELFALSGDMRNPYQEGTLGKVAVGGYADLLLVDGNPLEDLKAVTNVDNLKVIMKDGVIYKNTID</sequence>
<dbReference type="STRING" id="254406.SAMN04488042_11124"/>
<feature type="chain" id="PRO_5011595604" evidence="1">
    <location>
        <begin position="26"/>
        <end position="448"/>
    </location>
</feature>
<dbReference type="PANTHER" id="PTHR43135">
    <property type="entry name" value="ALPHA-D-RIBOSE 1-METHYLPHOSPHONATE 5-TRIPHOSPHATE DIPHOSPHATASE"/>
    <property type="match status" value="1"/>
</dbReference>
<name>A0A1I4SHZ4_9RHOB</name>
<dbReference type="CDD" id="cd01299">
    <property type="entry name" value="Met_dep_hydrolase_A"/>
    <property type="match status" value="1"/>
</dbReference>
<evidence type="ECO:0000313" key="3">
    <source>
        <dbReference type="EMBL" id="SFM64096.1"/>
    </source>
</evidence>
<dbReference type="OrthoDB" id="9765769at2"/>
<reference evidence="3 4" key="1">
    <citation type="submission" date="2016-10" db="EMBL/GenBank/DDBJ databases">
        <authorList>
            <person name="de Groot N.N."/>
        </authorList>
    </citation>
    <scope>NUCLEOTIDE SEQUENCE [LARGE SCALE GENOMIC DNA]</scope>
    <source>
        <strain evidence="3 4">DSM 15283</strain>
    </source>
</reference>
<dbReference type="InterPro" id="IPR032466">
    <property type="entry name" value="Metal_Hydrolase"/>
</dbReference>
<dbReference type="InterPro" id="IPR051781">
    <property type="entry name" value="Metallo-dep_Hydrolase"/>
</dbReference>
<dbReference type="Proteomes" id="UP000199144">
    <property type="component" value="Unassembled WGS sequence"/>
</dbReference>
<dbReference type="Pfam" id="PF01979">
    <property type="entry name" value="Amidohydro_1"/>
    <property type="match status" value="1"/>
</dbReference>
<organism evidence="3 4">
    <name type="scientific">Shimia aestuarii</name>
    <dbReference type="NCBI Taxonomy" id="254406"/>
    <lineage>
        <taxon>Bacteria</taxon>
        <taxon>Pseudomonadati</taxon>
        <taxon>Pseudomonadota</taxon>
        <taxon>Alphaproteobacteria</taxon>
        <taxon>Rhodobacterales</taxon>
        <taxon>Roseobacteraceae</taxon>
    </lineage>
</organism>
<feature type="domain" description="Amidohydrolase-related" evidence="2">
    <location>
        <begin position="82"/>
        <end position="441"/>
    </location>
</feature>
<dbReference type="Gene3D" id="3.20.20.140">
    <property type="entry name" value="Metal-dependent hydrolases"/>
    <property type="match status" value="1"/>
</dbReference>
<keyword evidence="1" id="KW-0732">Signal</keyword>
<evidence type="ECO:0000259" key="2">
    <source>
        <dbReference type="Pfam" id="PF01979"/>
    </source>
</evidence>
<dbReference type="Gene3D" id="2.30.40.10">
    <property type="entry name" value="Urease, subunit C, domain 1"/>
    <property type="match status" value="1"/>
</dbReference>
<protein>
    <submittedName>
        <fullName evidence="3">Imidazolonepropionase</fullName>
    </submittedName>
</protein>
<feature type="signal peptide" evidence="1">
    <location>
        <begin position="1"/>
        <end position="25"/>
    </location>
</feature>
<evidence type="ECO:0000313" key="4">
    <source>
        <dbReference type="Proteomes" id="UP000199144"/>
    </source>
</evidence>
<dbReference type="InterPro" id="IPR057744">
    <property type="entry name" value="OTAase-like"/>
</dbReference>
<dbReference type="SUPFAM" id="SSF51338">
    <property type="entry name" value="Composite domain of metallo-dependent hydrolases"/>
    <property type="match status" value="1"/>
</dbReference>
<dbReference type="EMBL" id="FOTQ01000011">
    <property type="protein sequence ID" value="SFM64096.1"/>
    <property type="molecule type" value="Genomic_DNA"/>
</dbReference>
<evidence type="ECO:0000256" key="1">
    <source>
        <dbReference type="SAM" id="SignalP"/>
    </source>
</evidence>